<dbReference type="RefSeq" id="WP_134247493.1">
    <property type="nucleotide sequence ID" value="NZ_SNQI01000002.1"/>
</dbReference>
<evidence type="ECO:0000256" key="3">
    <source>
        <dbReference type="ARBA" id="ARBA00022679"/>
    </source>
</evidence>
<keyword evidence="8" id="KW-1185">Reference proteome</keyword>
<keyword evidence="2" id="KW-0489">Methyltransferase</keyword>
<evidence type="ECO:0000313" key="8">
    <source>
        <dbReference type="Proteomes" id="UP000298517"/>
    </source>
</evidence>
<dbReference type="OrthoDB" id="32195at2"/>
<evidence type="ECO:0000256" key="2">
    <source>
        <dbReference type="ARBA" id="ARBA00022603"/>
    </source>
</evidence>
<dbReference type="PANTHER" id="PTHR33841">
    <property type="entry name" value="DNA METHYLTRANSFERASE YEEA-RELATED"/>
    <property type="match status" value="1"/>
</dbReference>
<keyword evidence="3" id="KW-0808">Transferase</keyword>
<dbReference type="Gene3D" id="3.40.50.150">
    <property type="entry name" value="Vaccinia Virus protein VP39"/>
    <property type="match status" value="2"/>
</dbReference>
<dbReference type="InterPro" id="IPR029063">
    <property type="entry name" value="SAM-dependent_MTases_sf"/>
</dbReference>
<dbReference type="SUPFAM" id="SSF53335">
    <property type="entry name" value="S-adenosyl-L-methionine-dependent methyltransferases"/>
    <property type="match status" value="1"/>
</dbReference>
<comment type="caution">
    <text evidence="7">The sequence shown here is derived from an EMBL/GenBank/DDBJ whole genome shotgun (WGS) entry which is preliminary data.</text>
</comment>
<keyword evidence="4" id="KW-0949">S-adenosyl-L-methionine</keyword>
<dbReference type="GO" id="GO:0009007">
    <property type="term" value="F:site-specific DNA-methyltransferase (adenine-specific) activity"/>
    <property type="evidence" value="ECO:0007669"/>
    <property type="project" value="UniProtKB-EC"/>
</dbReference>
<feature type="domain" description="Type II methyltransferase M.TaqI-like" evidence="6">
    <location>
        <begin position="937"/>
        <end position="994"/>
    </location>
</feature>
<comment type="catalytic activity">
    <reaction evidence="5">
        <text>a 2'-deoxyadenosine in DNA + S-adenosyl-L-methionine = an N(6)-methyl-2'-deoxyadenosine in DNA + S-adenosyl-L-homocysteine + H(+)</text>
        <dbReference type="Rhea" id="RHEA:15197"/>
        <dbReference type="Rhea" id="RHEA-COMP:12418"/>
        <dbReference type="Rhea" id="RHEA-COMP:12419"/>
        <dbReference type="ChEBI" id="CHEBI:15378"/>
        <dbReference type="ChEBI" id="CHEBI:57856"/>
        <dbReference type="ChEBI" id="CHEBI:59789"/>
        <dbReference type="ChEBI" id="CHEBI:90615"/>
        <dbReference type="ChEBI" id="CHEBI:90616"/>
        <dbReference type="EC" id="2.1.1.72"/>
    </reaction>
</comment>
<accession>A0A4Y8AUG3</accession>
<dbReference type="GO" id="GO:0006304">
    <property type="term" value="P:DNA modification"/>
    <property type="evidence" value="ECO:0007669"/>
    <property type="project" value="InterPro"/>
</dbReference>
<evidence type="ECO:0000259" key="6">
    <source>
        <dbReference type="Pfam" id="PF07669"/>
    </source>
</evidence>
<dbReference type="EC" id="2.1.1.72" evidence="1"/>
<dbReference type="Pfam" id="PF07669">
    <property type="entry name" value="Eco57I"/>
    <property type="match status" value="1"/>
</dbReference>
<evidence type="ECO:0000313" key="7">
    <source>
        <dbReference type="EMBL" id="TEW75123.1"/>
    </source>
</evidence>
<dbReference type="InterPro" id="IPR050953">
    <property type="entry name" value="N4_N6_ade-DNA_methylase"/>
</dbReference>
<name>A0A4Y8AUG3_9FLAO</name>
<dbReference type="PANTHER" id="PTHR33841:SF1">
    <property type="entry name" value="DNA METHYLTRANSFERASE A"/>
    <property type="match status" value="1"/>
</dbReference>
<dbReference type="GO" id="GO:0032259">
    <property type="term" value="P:methylation"/>
    <property type="evidence" value="ECO:0007669"/>
    <property type="project" value="UniProtKB-KW"/>
</dbReference>
<evidence type="ECO:0000256" key="5">
    <source>
        <dbReference type="ARBA" id="ARBA00047942"/>
    </source>
</evidence>
<dbReference type="InterPro" id="IPR011639">
    <property type="entry name" value="MethylTrfase_TaqI-like_dom"/>
</dbReference>
<proteinExistence type="predicted"/>
<organism evidence="7 8">
    <name type="scientific">Gramella jeungdoensis</name>
    <dbReference type="NCBI Taxonomy" id="708091"/>
    <lineage>
        <taxon>Bacteria</taxon>
        <taxon>Pseudomonadati</taxon>
        <taxon>Bacteroidota</taxon>
        <taxon>Flavobacteriia</taxon>
        <taxon>Flavobacteriales</taxon>
        <taxon>Flavobacteriaceae</taxon>
        <taxon>Christiangramia</taxon>
    </lineage>
</organism>
<evidence type="ECO:0000256" key="4">
    <source>
        <dbReference type="ARBA" id="ARBA00022691"/>
    </source>
</evidence>
<evidence type="ECO:0000256" key="1">
    <source>
        <dbReference type="ARBA" id="ARBA00011900"/>
    </source>
</evidence>
<dbReference type="Proteomes" id="UP000298517">
    <property type="component" value="Unassembled WGS sequence"/>
</dbReference>
<gene>
    <name evidence="7" type="ORF">E2488_06265</name>
</gene>
<reference evidence="7 8" key="1">
    <citation type="journal article" date="2011" name="J. Microbiol.">
        <title>Gramella jeungdoensis sp. nov., isolated from a solar saltern in Korea.</title>
        <authorList>
            <person name="Joung Y."/>
            <person name="Kim H."/>
            <person name="Jang T."/>
            <person name="Ahn T.S."/>
            <person name="Joh K."/>
        </authorList>
    </citation>
    <scope>NUCLEOTIDE SEQUENCE [LARGE SCALE GENOMIC DNA]</scope>
    <source>
        <strain evidence="7 8">KCTC 23123</strain>
    </source>
</reference>
<dbReference type="EMBL" id="SNQI01000002">
    <property type="protein sequence ID" value="TEW75123.1"/>
    <property type="molecule type" value="Genomic_DNA"/>
</dbReference>
<protein>
    <recommendedName>
        <fullName evidence="1">site-specific DNA-methyltransferase (adenine-specific)</fullName>
        <ecNumber evidence="1">2.1.1.72</ecNumber>
    </recommendedName>
</protein>
<sequence>MIKFINNIGDFFSSNYFDEDFVKKVHDKSGYSFDDQKGLQQRITPLKNKYYNYKQEIIEGRLRTRDKINKTHHFHTLLLNALGYDGENNNYKDPFYFSDTEVLPVRHKLFRGEKLHMLIMEMQPLIKDSDEEPDGLFEQRYNIEEEEFESKEQRYHRSQWKDIFQVADDLKISPVIINKAISELCLLEQKERPQYIMLLAGNTVFLIEVEKWFRGSYLQFDIEELFSEGTINKKYYSLFYLLLSKEMLAPDSDMVLMDQLEEDSHKSAYEVTKDLKEGIIHAVEALANEALYYKKSILNEEFDETDDTFERDVKDDCLSIVYRLLFVFYAESRGDLDILPISDKVYQKGYSLEMLRDLEQTQLITDHSRNGYFFHESLHKLFQLMSSGYREGENGANKSFRIRHIDSPLFDDEKLHQLKDIQFRNFVWQDVICQLSLSRKQKGKARGRISYANLGINQLGSVYESLLAYRGFYAEVDYIEVHPKNKPKEGTLLVQRSRRDDFHTDEVLKDEQGKEVVIPKGQFVYRLSGRDRQKSASYYTPEVLTQCTVKYTLKSILEKVESGEMKALELLDLKLLEPAMGAAAFHNELINQLAEAYLNYRQKEKKEKISPEKYRDQLQKVKAYIATNNAYGVDLNPTAIELGKLSLWLNVIHKDMETPFFGYRLGVGNAVVGAWLKAYKKKDIIVEFPKKGTTAQRNKPIKKEWWDKAPKHLQFKLNDDLQRKEDEIYHFLLPDKNMVPSASIKLLKNEFDDEAKRVSTWRSDFCMPITGGEYSRLQKISKAIDVLLDEHYKFQASINAQTKLKGNFFGAYEDEEQGQLGLRSYDEKEQLAAQRNNTNAPYYKLKLIMDYWCSLWFWDMREAVELPTRQQWYDDLEKIINIDLNLFEKEEKIEKTGFEPAAEQVSLFEEPSQQLNLKNYRKDKSLTLKKLGEALQANPDSLFKNKRSEIVNKLANQYKFFHNQLEFIEVFKERGGFDVAVGNPPWLKLQFEEKSLMSEVYPELEIRKVSASEVRKLQKSFLEFPLQKNNYFDEYIEAESSAGFMNSHQNYPLKKGQSQASNLYKGILENTFLIISPIGYIGLVHPESVFDDPKGGVLRKEIFQRLKYHFQFKNELVLFAEVHHETIYGIQIYSGTKGEVDFISINNLFHPSTIDGCFIHKGQGLPGGFKIKDNQDGKMIWNTNPHKDRIIRFKNEELRIIAKTFENTNDWDSVKLVSIHTSQIVSVLKKLSLFEGKLENHSYYITDGWRETDAINAGYITRETKWAIIDNYELIVSGPHFFVGNPLYKNPYENCKLNSDYDNIDLMSIDSNFVQRTVFLPKMDNNKFSKKFIWKKGDKSIYWINEFKLAFSKMLSISGERTLQPALLAPKVSHNSGVISVILENETKLIELMALCSSLVLDFYIKTLGRGNLYESSIKMLLIGINSNYIKKLFGRVLMLNCLNDSYIDFWERNFQEAFKQDTWSKPDTRLKPFSTLTQEWQWETPLRNWFERRQALVEIDVITAMALGLTLEELILIYNVQFPVLQQNEDDTWYDTTGNIVFTCSKGLTGVGVDRPVWETIKDLKTGETYLHTIEKSELYKGKQITYHAPYDKCDRVEDYKTAWAHFEKVFKEKE</sequence>